<accession>A0A8H4W7K9</accession>
<keyword evidence="2" id="KW-0805">Transcription regulation</keyword>
<dbReference type="GO" id="GO:0000124">
    <property type="term" value="C:SAGA complex"/>
    <property type="evidence" value="ECO:0007669"/>
    <property type="project" value="UniProtKB-ARBA"/>
</dbReference>
<dbReference type="InterPro" id="IPR024738">
    <property type="entry name" value="Hfi1/Tada1"/>
</dbReference>
<comment type="caution">
    <text evidence="6">The sequence shown here is derived from an EMBL/GenBank/DDBJ whole genome shotgun (WGS) entry which is preliminary data.</text>
</comment>
<dbReference type="GO" id="GO:0003713">
    <property type="term" value="F:transcription coactivator activity"/>
    <property type="evidence" value="ECO:0007669"/>
    <property type="project" value="TreeGrafter"/>
</dbReference>
<reference evidence="6 7" key="1">
    <citation type="submission" date="2020-03" db="EMBL/GenBank/DDBJ databases">
        <title>Draft Genome Sequence of Cudoniella acicularis.</title>
        <authorList>
            <person name="Buettner E."/>
            <person name="Kellner H."/>
        </authorList>
    </citation>
    <scope>NUCLEOTIDE SEQUENCE [LARGE SCALE GENOMIC DNA]</scope>
    <source>
        <strain evidence="6 7">DSM 108380</strain>
    </source>
</reference>
<dbReference type="GO" id="GO:0006357">
    <property type="term" value="P:regulation of transcription by RNA polymerase II"/>
    <property type="evidence" value="ECO:0007669"/>
    <property type="project" value="TreeGrafter"/>
</dbReference>
<evidence type="ECO:0000256" key="3">
    <source>
        <dbReference type="ARBA" id="ARBA00023163"/>
    </source>
</evidence>
<evidence type="ECO:0000256" key="5">
    <source>
        <dbReference type="SAM" id="MobiDB-lite"/>
    </source>
</evidence>
<keyword evidence="3" id="KW-0804">Transcription</keyword>
<evidence type="ECO:0000256" key="4">
    <source>
        <dbReference type="ARBA" id="ARBA00023242"/>
    </source>
</evidence>
<evidence type="ECO:0008006" key="8">
    <source>
        <dbReference type="Google" id="ProtNLM"/>
    </source>
</evidence>
<sequence length="436" mass="46923">MPDIDPAALSRPSISTTPILPPKTLSASMPSVPKVAKSSHVPPRIDLEPLYTSLKLAIGQLNQLELAARIDGFLVTPSAEIEHLHNQLVSAIYANVTREMPDQGVASWVSANDKPTAGAGSKPVSGDAAEQRLKTEVMQLPSRDRRRLKDLSQNDFEPQDAFASIFGEHRRPKAARLVEPVPASAGGLNKTNWDLEIRKRYAQTLAVESGEFPDTQNIESRMLPICYEVGLTSGHVPDAAHFMSVATETFLKEVLSSIFSKTRSNGPGTAGSAGTGGGASWVQTHKYRIQLEKEEEAWLRGEIQRDKGGLLPTEARAASERASLGMADVRTALELGDCGLGQMPVVMEQIVFGYREGELEAWDDYSFPENYSVAVVEDADGDIEMGGVNGSNGVNGFNGVNGHAYDADSDSGWIGGEYEDKADLDNLLDSCLAIGA</sequence>
<evidence type="ECO:0000313" key="7">
    <source>
        <dbReference type="Proteomes" id="UP000566819"/>
    </source>
</evidence>
<name>A0A8H4W7K9_9HELO</name>
<dbReference type="OrthoDB" id="10264870at2759"/>
<evidence type="ECO:0000256" key="2">
    <source>
        <dbReference type="ARBA" id="ARBA00023015"/>
    </source>
</evidence>
<dbReference type="PANTHER" id="PTHR21277">
    <property type="entry name" value="TRANSCRIPTIONAL ADAPTER 1"/>
    <property type="match status" value="1"/>
</dbReference>
<keyword evidence="7" id="KW-1185">Reference proteome</keyword>
<organism evidence="6 7">
    <name type="scientific">Cudoniella acicularis</name>
    <dbReference type="NCBI Taxonomy" id="354080"/>
    <lineage>
        <taxon>Eukaryota</taxon>
        <taxon>Fungi</taxon>
        <taxon>Dikarya</taxon>
        <taxon>Ascomycota</taxon>
        <taxon>Pezizomycotina</taxon>
        <taxon>Leotiomycetes</taxon>
        <taxon>Helotiales</taxon>
        <taxon>Tricladiaceae</taxon>
        <taxon>Cudoniella</taxon>
    </lineage>
</organism>
<proteinExistence type="predicted"/>
<dbReference type="PANTHER" id="PTHR21277:SF5">
    <property type="entry name" value="TRANSCRIPTIONAL ADAPTER 1"/>
    <property type="match status" value="1"/>
</dbReference>
<keyword evidence="4" id="KW-0539">Nucleus</keyword>
<evidence type="ECO:0000256" key="1">
    <source>
        <dbReference type="ARBA" id="ARBA00004123"/>
    </source>
</evidence>
<dbReference type="Pfam" id="PF12767">
    <property type="entry name" value="SAGA-Tad1"/>
    <property type="match status" value="1"/>
</dbReference>
<dbReference type="Proteomes" id="UP000566819">
    <property type="component" value="Unassembled WGS sequence"/>
</dbReference>
<evidence type="ECO:0000313" key="6">
    <source>
        <dbReference type="EMBL" id="KAF4636326.1"/>
    </source>
</evidence>
<dbReference type="GO" id="GO:0005634">
    <property type="term" value="C:nucleus"/>
    <property type="evidence" value="ECO:0007669"/>
    <property type="project" value="UniProtKB-SubCell"/>
</dbReference>
<dbReference type="EMBL" id="JAAMPI010000071">
    <property type="protein sequence ID" value="KAF4636326.1"/>
    <property type="molecule type" value="Genomic_DNA"/>
</dbReference>
<gene>
    <name evidence="6" type="ORF">G7Y89_g1757</name>
</gene>
<dbReference type="AlphaFoldDB" id="A0A8H4W7K9"/>
<protein>
    <recommendedName>
        <fullName evidence="8">Transcriptional coactivator HFI1/ADA1</fullName>
    </recommendedName>
</protein>
<feature type="region of interest" description="Disordered" evidence="5">
    <location>
        <begin position="1"/>
        <end position="39"/>
    </location>
</feature>
<comment type="subcellular location">
    <subcellularLocation>
        <location evidence="1">Nucleus</location>
    </subcellularLocation>
</comment>